<dbReference type="EMBL" id="CP083681">
    <property type="protein sequence ID" value="UYU72397.1"/>
    <property type="molecule type" value="Genomic_DNA"/>
</dbReference>
<name>A0AA46YZ67_BACT4</name>
<evidence type="ECO:0000313" key="2">
    <source>
        <dbReference type="Proteomes" id="UP001156216"/>
    </source>
</evidence>
<dbReference type="Pfam" id="PF19555">
    <property type="entry name" value="DUF6078"/>
    <property type="match status" value="1"/>
</dbReference>
<dbReference type="RefSeq" id="WP_132060832.1">
    <property type="nucleotide sequence ID" value="NZ_AP022660.1"/>
</dbReference>
<sequence length="144" mass="17149">MLNKFYTSIPTNYPICGYSDCPMAATCLHQIVYATMLENKEYIHLINPNRCNKNETCSYYRDNKPITYVRGFTNFQKQIFPEQYLNFMNRLIGKFGRNPYFERRRGETVLSPKEQAIVQQALKQSGVTEDLKFDHYEKNLNWYD</sequence>
<dbReference type="Proteomes" id="UP001156216">
    <property type="component" value="Chromosome"/>
</dbReference>
<dbReference type="InterPro" id="IPR045724">
    <property type="entry name" value="DUF6078"/>
</dbReference>
<evidence type="ECO:0000313" key="1">
    <source>
        <dbReference type="EMBL" id="UYU72397.1"/>
    </source>
</evidence>
<protein>
    <submittedName>
        <fullName evidence="1">DUF6078 family protein</fullName>
    </submittedName>
</protein>
<reference evidence="1" key="1">
    <citation type="submission" date="2021-06" db="EMBL/GenBank/DDBJ databases">
        <title>Interrogation of the integrated mobile genetic elements in gut-associated Bacteroides with a consensus prediction approach.</title>
        <authorList>
            <person name="Campbell D.E."/>
            <person name="Leigh J.R."/>
            <person name="Kim T."/>
            <person name="England W."/>
            <person name="Whitaker R.J."/>
            <person name="Degnan P.H."/>
        </authorList>
    </citation>
    <scope>NUCLEOTIDE SEQUENCE</scope>
    <source>
        <strain evidence="1">VPI-BTDOT2</strain>
    </source>
</reference>
<accession>A0AA46YZ67</accession>
<gene>
    <name evidence="1" type="ORF">KQP59_04625</name>
</gene>
<dbReference type="AlphaFoldDB" id="A0AA46YZ67"/>
<proteinExistence type="predicted"/>
<organism evidence="1 2">
    <name type="scientific">Bacteroides thetaiotaomicron</name>
    <dbReference type="NCBI Taxonomy" id="818"/>
    <lineage>
        <taxon>Bacteria</taxon>
        <taxon>Pseudomonadati</taxon>
        <taxon>Bacteroidota</taxon>
        <taxon>Bacteroidia</taxon>
        <taxon>Bacteroidales</taxon>
        <taxon>Bacteroidaceae</taxon>
        <taxon>Bacteroides</taxon>
    </lineage>
</organism>